<gene>
    <name evidence="2" type="ORF">P3T76_015813</name>
    <name evidence="3" type="ORF">P3T76_015818</name>
    <name evidence="4" type="ORF">P3T76_015824</name>
    <name evidence="5" type="ORF">P3T76_015840</name>
</gene>
<evidence type="ECO:0000313" key="2">
    <source>
        <dbReference type="EMBL" id="KAK1928710.1"/>
    </source>
</evidence>
<dbReference type="EMBL" id="JASMQC010000058">
    <property type="protein sequence ID" value="KAK1928721.1"/>
    <property type="molecule type" value="Genomic_DNA"/>
</dbReference>
<evidence type="ECO:0000313" key="4">
    <source>
        <dbReference type="EMBL" id="KAK1928721.1"/>
    </source>
</evidence>
<keyword evidence="6" id="KW-1185">Reference proteome</keyword>
<dbReference type="EMBL" id="JASMQC010000058">
    <property type="protein sequence ID" value="KAK1928715.1"/>
    <property type="molecule type" value="Genomic_DNA"/>
</dbReference>
<organism evidence="5 6">
    <name type="scientific">Phytophthora citrophthora</name>
    <dbReference type="NCBI Taxonomy" id="4793"/>
    <lineage>
        <taxon>Eukaryota</taxon>
        <taxon>Sar</taxon>
        <taxon>Stramenopiles</taxon>
        <taxon>Oomycota</taxon>
        <taxon>Peronosporomycetes</taxon>
        <taxon>Peronosporales</taxon>
        <taxon>Peronosporaceae</taxon>
        <taxon>Phytophthora</taxon>
    </lineage>
</organism>
<comment type="caution">
    <text evidence="5">The sequence shown here is derived from an EMBL/GenBank/DDBJ whole genome shotgun (WGS) entry which is preliminary data.</text>
</comment>
<sequence>MTFILIICAMSESVVGSGAFCSYALGLLKLPLYGPEDALFNRATAMDPLATGVSESRPL</sequence>
<accession>A0AAD9FZA9</accession>
<dbReference type="EMBL" id="JASMQC010000058">
    <property type="protein sequence ID" value="KAK1928737.1"/>
    <property type="molecule type" value="Genomic_DNA"/>
</dbReference>
<evidence type="ECO:0000256" key="1">
    <source>
        <dbReference type="SAM" id="SignalP"/>
    </source>
</evidence>
<keyword evidence="1" id="KW-0732">Signal</keyword>
<evidence type="ECO:0000313" key="6">
    <source>
        <dbReference type="Proteomes" id="UP001259832"/>
    </source>
</evidence>
<proteinExistence type="predicted"/>
<name>A0AAD9FZA9_9STRA</name>
<dbReference type="AlphaFoldDB" id="A0AAD9FZA9"/>
<protein>
    <submittedName>
        <fullName evidence="5">Uncharacterized protein</fullName>
    </submittedName>
</protein>
<dbReference type="EMBL" id="JASMQC010000058">
    <property type="protein sequence ID" value="KAK1928710.1"/>
    <property type="molecule type" value="Genomic_DNA"/>
</dbReference>
<feature type="signal peptide" evidence="1">
    <location>
        <begin position="1"/>
        <end position="16"/>
    </location>
</feature>
<evidence type="ECO:0000313" key="3">
    <source>
        <dbReference type="EMBL" id="KAK1928715.1"/>
    </source>
</evidence>
<feature type="chain" id="PRO_5042442490" evidence="1">
    <location>
        <begin position="17"/>
        <end position="59"/>
    </location>
</feature>
<dbReference type="Proteomes" id="UP001259832">
    <property type="component" value="Unassembled WGS sequence"/>
</dbReference>
<evidence type="ECO:0000313" key="5">
    <source>
        <dbReference type="EMBL" id="KAK1928737.1"/>
    </source>
</evidence>
<reference evidence="5" key="1">
    <citation type="submission" date="2023-08" db="EMBL/GenBank/DDBJ databases">
        <title>Reference Genome Resource for the Citrus Pathogen Phytophthora citrophthora.</title>
        <authorList>
            <person name="Moller H."/>
            <person name="Coetzee B."/>
            <person name="Rose L.J."/>
            <person name="Van Niekerk J.M."/>
        </authorList>
    </citation>
    <scope>NUCLEOTIDE SEQUENCE</scope>
    <source>
        <strain evidence="5">STE-U-9442</strain>
    </source>
</reference>